<reference evidence="2 3" key="1">
    <citation type="journal article" date="2023" name="Sci. Data">
        <title>Genome assembly of the Korean intertidal mud-creeper Batillaria attramentaria.</title>
        <authorList>
            <person name="Patra A.K."/>
            <person name="Ho P.T."/>
            <person name="Jun S."/>
            <person name="Lee S.J."/>
            <person name="Kim Y."/>
            <person name="Won Y.J."/>
        </authorList>
    </citation>
    <scope>NUCLEOTIDE SEQUENCE [LARGE SCALE GENOMIC DNA]</scope>
    <source>
        <strain evidence="2">Wonlab-2016</strain>
    </source>
</reference>
<evidence type="ECO:0000256" key="1">
    <source>
        <dbReference type="SAM" id="MobiDB-lite"/>
    </source>
</evidence>
<evidence type="ECO:0000313" key="3">
    <source>
        <dbReference type="Proteomes" id="UP001519460"/>
    </source>
</evidence>
<feature type="region of interest" description="Disordered" evidence="1">
    <location>
        <begin position="81"/>
        <end position="114"/>
    </location>
</feature>
<proteinExistence type="predicted"/>
<keyword evidence="3" id="KW-1185">Reference proteome</keyword>
<sequence length="114" mass="13197">MSQHLFVGYGLTPETNSYAKRLRRSVYVYLVSDTIPCRCDLTRRGRAMCTRADTPLYWVQTWLWTWTELTDNRKAKYKQYTARSHCQPKSPSPTSQPAKLTPDEISHPPDQSTG</sequence>
<feature type="compositionally biased region" description="Polar residues" evidence="1">
    <location>
        <begin position="81"/>
        <end position="98"/>
    </location>
</feature>
<dbReference type="EMBL" id="JACVVK020000001">
    <property type="protein sequence ID" value="KAK7508618.1"/>
    <property type="molecule type" value="Genomic_DNA"/>
</dbReference>
<dbReference type="Proteomes" id="UP001519460">
    <property type="component" value="Unassembled WGS sequence"/>
</dbReference>
<organism evidence="2 3">
    <name type="scientific">Batillaria attramentaria</name>
    <dbReference type="NCBI Taxonomy" id="370345"/>
    <lineage>
        <taxon>Eukaryota</taxon>
        <taxon>Metazoa</taxon>
        <taxon>Spiralia</taxon>
        <taxon>Lophotrochozoa</taxon>
        <taxon>Mollusca</taxon>
        <taxon>Gastropoda</taxon>
        <taxon>Caenogastropoda</taxon>
        <taxon>Sorbeoconcha</taxon>
        <taxon>Cerithioidea</taxon>
        <taxon>Batillariidae</taxon>
        <taxon>Batillaria</taxon>
    </lineage>
</organism>
<gene>
    <name evidence="2" type="ORF">BaRGS_00000184</name>
</gene>
<accession>A0ABD0MB99</accession>
<name>A0ABD0MB99_9CAEN</name>
<comment type="caution">
    <text evidence="2">The sequence shown here is derived from an EMBL/GenBank/DDBJ whole genome shotgun (WGS) entry which is preliminary data.</text>
</comment>
<dbReference type="AlphaFoldDB" id="A0ABD0MB99"/>
<protein>
    <submittedName>
        <fullName evidence="2">Uncharacterized protein</fullName>
    </submittedName>
</protein>
<evidence type="ECO:0000313" key="2">
    <source>
        <dbReference type="EMBL" id="KAK7508618.1"/>
    </source>
</evidence>